<feature type="transmembrane region" description="Helical" evidence="1">
    <location>
        <begin position="221"/>
        <end position="243"/>
    </location>
</feature>
<dbReference type="Gene3D" id="3.30.70.270">
    <property type="match status" value="1"/>
</dbReference>
<organism evidence="4 5">
    <name type="scientific">Phytohabitans aurantiacus</name>
    <dbReference type="NCBI Taxonomy" id="3016789"/>
    <lineage>
        <taxon>Bacteria</taxon>
        <taxon>Bacillati</taxon>
        <taxon>Actinomycetota</taxon>
        <taxon>Actinomycetes</taxon>
        <taxon>Micromonosporales</taxon>
        <taxon>Micromonosporaceae</taxon>
    </lineage>
</organism>
<evidence type="ECO:0000259" key="2">
    <source>
        <dbReference type="PROSITE" id="PS50883"/>
    </source>
</evidence>
<feature type="transmembrane region" description="Helical" evidence="1">
    <location>
        <begin position="132"/>
        <end position="156"/>
    </location>
</feature>
<feature type="transmembrane region" description="Helical" evidence="1">
    <location>
        <begin position="162"/>
        <end position="182"/>
    </location>
</feature>
<accession>A0ABQ5QNA2</accession>
<dbReference type="CDD" id="cd01949">
    <property type="entry name" value="GGDEF"/>
    <property type="match status" value="1"/>
</dbReference>
<feature type="domain" description="EAL" evidence="2">
    <location>
        <begin position="506"/>
        <end position="762"/>
    </location>
</feature>
<feature type="domain" description="GGDEF" evidence="3">
    <location>
        <begin position="358"/>
        <end position="497"/>
    </location>
</feature>
<feature type="transmembrane region" description="Helical" evidence="1">
    <location>
        <begin position="39"/>
        <end position="58"/>
    </location>
</feature>
<proteinExistence type="predicted"/>
<dbReference type="PROSITE" id="PS50883">
    <property type="entry name" value="EAL"/>
    <property type="match status" value="1"/>
</dbReference>
<gene>
    <name evidence="4" type="ORF">Pa4123_14330</name>
</gene>
<dbReference type="NCBIfam" id="TIGR00254">
    <property type="entry name" value="GGDEF"/>
    <property type="match status" value="1"/>
</dbReference>
<evidence type="ECO:0000259" key="3">
    <source>
        <dbReference type="PROSITE" id="PS50887"/>
    </source>
</evidence>
<keyword evidence="1" id="KW-1133">Transmembrane helix</keyword>
<feature type="transmembrane region" description="Helical" evidence="1">
    <location>
        <begin position="12"/>
        <end position="33"/>
    </location>
</feature>
<keyword evidence="1" id="KW-0472">Membrane</keyword>
<name>A0ABQ5QNA2_9ACTN</name>
<dbReference type="SUPFAM" id="SSF141868">
    <property type="entry name" value="EAL domain-like"/>
    <property type="match status" value="1"/>
</dbReference>
<keyword evidence="1" id="KW-0812">Transmembrane</keyword>
<evidence type="ECO:0000256" key="1">
    <source>
        <dbReference type="SAM" id="Phobius"/>
    </source>
</evidence>
<dbReference type="InterPro" id="IPR052155">
    <property type="entry name" value="Biofilm_reg_signaling"/>
</dbReference>
<dbReference type="Proteomes" id="UP001144280">
    <property type="component" value="Unassembled WGS sequence"/>
</dbReference>
<dbReference type="RefSeq" id="WP_281893304.1">
    <property type="nucleotide sequence ID" value="NZ_BSDI01000006.1"/>
</dbReference>
<keyword evidence="5" id="KW-1185">Reference proteome</keyword>
<dbReference type="Gene3D" id="3.20.20.450">
    <property type="entry name" value="EAL domain"/>
    <property type="match status" value="1"/>
</dbReference>
<protein>
    <recommendedName>
        <fullName evidence="6">GGDEF-domain containing protein</fullName>
    </recommendedName>
</protein>
<dbReference type="PANTHER" id="PTHR44757:SF2">
    <property type="entry name" value="BIOFILM ARCHITECTURE MAINTENANCE PROTEIN MBAA"/>
    <property type="match status" value="1"/>
</dbReference>
<dbReference type="PROSITE" id="PS50887">
    <property type="entry name" value="GGDEF"/>
    <property type="match status" value="1"/>
</dbReference>
<dbReference type="Pfam" id="PF00563">
    <property type="entry name" value="EAL"/>
    <property type="match status" value="1"/>
</dbReference>
<evidence type="ECO:0000313" key="5">
    <source>
        <dbReference type="Proteomes" id="UP001144280"/>
    </source>
</evidence>
<feature type="transmembrane region" description="Helical" evidence="1">
    <location>
        <begin position="70"/>
        <end position="90"/>
    </location>
</feature>
<evidence type="ECO:0008006" key="6">
    <source>
        <dbReference type="Google" id="ProtNLM"/>
    </source>
</evidence>
<dbReference type="SMART" id="SM00052">
    <property type="entry name" value="EAL"/>
    <property type="match status" value="1"/>
</dbReference>
<sequence length="770" mass="81644">MERSAPPGDGVGPWAPSAIFAATGVAITILYAVTDSTPVAAAAFTVVALGTVVALMVGPRIHKAQPSRPWQLLAAAGLLFLIGALVRPWAADQSGATALVGDAFTLPGYLLMFLSLGGLLRSRGSLQRHAVIDGLIVCVGAGLASTLLLAMPAATIEGRPRAVSVLAGVYPLLDVVLVLLLASLAFTTYGRRPSYVLLLGGLLLLLAGDVGYAIMGVDGNLAGSALADLPFLLTFTLIGAAALHPSIADMSRLTVVPVQAWSWRRLLLIGPALVIPFALTAVVADESMAARVVLAAGGTVMVSLLLARAVSAVQDYAAAQVRSEYQATHDPLTDLPNRLMLNAEISRRLATAPINGDTTVWVLFLDLDGFKLVNDSWGHEAGDQLLIEVAGRLRETVPEPAMVARVGGDEFVVACTSTRPETLKLVDRIMERLSAPLHVGSAEVVITPSIGVVGAPAGMAPVAAVAAVTAEALMRDADTAMYRAKADGRGRWTEFDASMHERVRDRVEIELALRHALTSGQLRLAYQPIVELSTGRLVGAEALIRWTHPTRGPISPTAFIPIAEDSGLISAIGRWALDQTVRQLSIWRRGKLVAEDFWISVNVSPRQLRDAGLPGILADTLTKWNVPNTGVVLEITESVMIDASSVTDQVLFDLRRLGVKIVVDDFGTGFSALGYLRRHPVTGVKIDRSFVDGLGTDAEDEEIVRAVVAMSAALKLTVVAEGVETPTQQNVLSALGVVVGQGHLWSAPVKPQEFTERWLTLEESIPDPEN</sequence>
<feature type="transmembrane region" description="Helical" evidence="1">
    <location>
        <begin position="263"/>
        <end position="282"/>
    </location>
</feature>
<dbReference type="InterPro" id="IPR029787">
    <property type="entry name" value="Nucleotide_cyclase"/>
</dbReference>
<dbReference type="InterPro" id="IPR043128">
    <property type="entry name" value="Rev_trsase/Diguanyl_cyclase"/>
</dbReference>
<dbReference type="InterPro" id="IPR001633">
    <property type="entry name" value="EAL_dom"/>
</dbReference>
<dbReference type="SMART" id="SM00267">
    <property type="entry name" value="GGDEF"/>
    <property type="match status" value="1"/>
</dbReference>
<dbReference type="PANTHER" id="PTHR44757">
    <property type="entry name" value="DIGUANYLATE CYCLASE DGCP"/>
    <property type="match status" value="1"/>
</dbReference>
<dbReference type="CDD" id="cd01948">
    <property type="entry name" value="EAL"/>
    <property type="match status" value="1"/>
</dbReference>
<evidence type="ECO:0000313" key="4">
    <source>
        <dbReference type="EMBL" id="GLH96160.1"/>
    </source>
</evidence>
<dbReference type="Pfam" id="PF00990">
    <property type="entry name" value="GGDEF"/>
    <property type="match status" value="1"/>
</dbReference>
<feature type="transmembrane region" description="Helical" evidence="1">
    <location>
        <begin position="194"/>
        <end position="215"/>
    </location>
</feature>
<comment type="caution">
    <text evidence="4">The sequence shown here is derived from an EMBL/GenBank/DDBJ whole genome shotgun (WGS) entry which is preliminary data.</text>
</comment>
<dbReference type="EMBL" id="BSDI01000006">
    <property type="protein sequence ID" value="GLH96160.1"/>
    <property type="molecule type" value="Genomic_DNA"/>
</dbReference>
<dbReference type="SUPFAM" id="SSF55073">
    <property type="entry name" value="Nucleotide cyclase"/>
    <property type="match status" value="1"/>
</dbReference>
<dbReference type="InterPro" id="IPR000160">
    <property type="entry name" value="GGDEF_dom"/>
</dbReference>
<feature type="transmembrane region" description="Helical" evidence="1">
    <location>
        <begin position="96"/>
        <end position="120"/>
    </location>
</feature>
<dbReference type="InterPro" id="IPR035919">
    <property type="entry name" value="EAL_sf"/>
</dbReference>
<reference evidence="4" key="1">
    <citation type="submission" date="2022-12" db="EMBL/GenBank/DDBJ databases">
        <title>New Phytohabitans aurantiacus sp. RD004123 nov., an actinomycete isolated from soil.</title>
        <authorList>
            <person name="Triningsih D.W."/>
            <person name="Harunari E."/>
            <person name="Igarashi Y."/>
        </authorList>
    </citation>
    <scope>NUCLEOTIDE SEQUENCE</scope>
    <source>
        <strain evidence="4">RD004123</strain>
    </source>
</reference>